<evidence type="ECO:0000256" key="7">
    <source>
        <dbReference type="SAM" id="Phobius"/>
    </source>
</evidence>
<keyword evidence="7" id="KW-0812">Transmembrane</keyword>
<organism evidence="8 9">
    <name type="scientific">Hansschlegelia quercus</name>
    <dbReference type="NCBI Taxonomy" id="2528245"/>
    <lineage>
        <taxon>Bacteria</taxon>
        <taxon>Pseudomonadati</taxon>
        <taxon>Pseudomonadota</taxon>
        <taxon>Alphaproteobacteria</taxon>
        <taxon>Hyphomicrobiales</taxon>
        <taxon>Methylopilaceae</taxon>
        <taxon>Hansschlegelia</taxon>
    </lineage>
</organism>
<evidence type="ECO:0000256" key="6">
    <source>
        <dbReference type="ARBA" id="ARBA00025321"/>
    </source>
</evidence>
<sequence>MARLAEGDIQNVRHRGNRYQGGGWSSGSRWSGRSYRGDRGYYRGGSYGRHRYYGGRRYYGRDRYYRRHRGRDVAIGVGAAALAIGAIAAANQNNHARGSDWCARRYRTYDYRSGTYLASGGVRRACP</sequence>
<comment type="caution">
    <text evidence="8">The sequence shown here is derived from an EMBL/GenBank/DDBJ whole genome shotgun (WGS) entry which is preliminary data.</text>
</comment>
<keyword evidence="9" id="KW-1185">Reference proteome</keyword>
<keyword evidence="5" id="KW-0430">Lectin</keyword>
<keyword evidence="7" id="KW-0472">Membrane</keyword>
<proteinExistence type="inferred from homology"/>
<gene>
    <name evidence="8" type="ORF">EYR15_13520</name>
</gene>
<dbReference type="EMBL" id="SIUB01000007">
    <property type="protein sequence ID" value="TBN48755.1"/>
    <property type="molecule type" value="Genomic_DNA"/>
</dbReference>
<evidence type="ECO:0000313" key="8">
    <source>
        <dbReference type="EMBL" id="TBN48755.1"/>
    </source>
</evidence>
<evidence type="ECO:0000256" key="2">
    <source>
        <dbReference type="ARBA" id="ARBA00010270"/>
    </source>
</evidence>
<dbReference type="Pfam" id="PF07886">
    <property type="entry name" value="BA14K"/>
    <property type="match status" value="1"/>
</dbReference>
<dbReference type="InterPro" id="IPR012413">
    <property type="entry name" value="BA14K"/>
</dbReference>
<keyword evidence="7" id="KW-1133">Transmembrane helix</keyword>
<reference evidence="8 9" key="1">
    <citation type="submission" date="2019-02" db="EMBL/GenBank/DDBJ databases">
        <title>Hansschlegelia quercus sp. nov., a novel methylotrophic bacterium from buds of oak (Quercus robur L.).</title>
        <authorList>
            <person name="Agafonova N.V."/>
            <person name="Kaparullina E.N."/>
            <person name="Grouzdev D.S."/>
            <person name="Doronina N.V."/>
        </authorList>
    </citation>
    <scope>NUCLEOTIDE SEQUENCE [LARGE SCALE GENOMIC DNA]</scope>
    <source>
        <strain evidence="8 9">Dub</strain>
    </source>
</reference>
<dbReference type="GO" id="GO:0030246">
    <property type="term" value="F:carbohydrate binding"/>
    <property type="evidence" value="ECO:0007669"/>
    <property type="project" value="UniProtKB-KW"/>
</dbReference>
<evidence type="ECO:0000256" key="4">
    <source>
        <dbReference type="ARBA" id="ARBA00022475"/>
    </source>
</evidence>
<feature type="transmembrane region" description="Helical" evidence="7">
    <location>
        <begin position="73"/>
        <end position="90"/>
    </location>
</feature>
<protein>
    <recommendedName>
        <fullName evidence="3">Lectin-like protein BA14k</fullName>
    </recommendedName>
</protein>
<dbReference type="OrthoDB" id="8256082at2"/>
<evidence type="ECO:0000313" key="9">
    <source>
        <dbReference type="Proteomes" id="UP000291613"/>
    </source>
</evidence>
<evidence type="ECO:0000256" key="1">
    <source>
        <dbReference type="ARBA" id="ARBA00004167"/>
    </source>
</evidence>
<dbReference type="AlphaFoldDB" id="A0A4Q9GIQ7"/>
<dbReference type="GO" id="GO:0016020">
    <property type="term" value="C:membrane"/>
    <property type="evidence" value="ECO:0007669"/>
    <property type="project" value="UniProtKB-SubCell"/>
</dbReference>
<name>A0A4Q9GIQ7_9HYPH</name>
<evidence type="ECO:0000256" key="3">
    <source>
        <dbReference type="ARBA" id="ARBA00020552"/>
    </source>
</evidence>
<keyword evidence="4" id="KW-1003">Cell membrane</keyword>
<comment type="subcellular location">
    <subcellularLocation>
        <location evidence="1">Membrane</location>
        <topology evidence="1">Single-pass membrane protein</topology>
    </subcellularLocation>
</comment>
<comment type="similarity">
    <text evidence="2">Belongs to the BA14k family.</text>
</comment>
<comment type="function">
    <text evidence="6">Has immunoglobulin-binding and hemagglutination properties, and can bind to mannose. Essential for virulence. May be involved in LPS biosynthesis or polysaccharide transport.</text>
</comment>
<accession>A0A4Q9GIQ7</accession>
<evidence type="ECO:0000256" key="5">
    <source>
        <dbReference type="ARBA" id="ARBA00022734"/>
    </source>
</evidence>
<dbReference type="Proteomes" id="UP000291613">
    <property type="component" value="Unassembled WGS sequence"/>
</dbReference>